<dbReference type="FunFam" id="3.40.50.11210:FF:000002">
    <property type="entry name" value="Signal-induced proliferation-associated 1-like protein 1"/>
    <property type="match status" value="1"/>
</dbReference>
<feature type="region of interest" description="Disordered" evidence="5">
    <location>
        <begin position="605"/>
        <end position="687"/>
    </location>
</feature>
<evidence type="ECO:0000256" key="4">
    <source>
        <dbReference type="SAM" id="Coils"/>
    </source>
</evidence>
<feature type="compositionally biased region" description="Polar residues" evidence="5">
    <location>
        <begin position="624"/>
        <end position="659"/>
    </location>
</feature>
<dbReference type="InterPro" id="IPR003109">
    <property type="entry name" value="GoLoco_motif"/>
</dbReference>
<dbReference type="PANTHER" id="PTHR15711">
    <property type="entry name" value="RAP GTPASE-ACTIVATING PROTEIN"/>
    <property type="match status" value="1"/>
</dbReference>
<dbReference type="PROSITE" id="PS50877">
    <property type="entry name" value="GOLOCO"/>
    <property type="match status" value="1"/>
</dbReference>
<comment type="caution">
    <text evidence="7">The sequence shown here is derived from an EMBL/GenBank/DDBJ whole genome shotgun (WGS) entry which is preliminary data.</text>
</comment>
<dbReference type="Pfam" id="PF02188">
    <property type="entry name" value="GoLoco"/>
    <property type="match status" value="1"/>
</dbReference>
<feature type="region of interest" description="Disordered" evidence="5">
    <location>
        <begin position="190"/>
        <end position="229"/>
    </location>
</feature>
<dbReference type="Pfam" id="PF21022">
    <property type="entry name" value="Rap-GAP_dimer"/>
    <property type="match status" value="1"/>
</dbReference>
<feature type="coiled-coil region" evidence="4">
    <location>
        <begin position="756"/>
        <end position="811"/>
    </location>
</feature>
<dbReference type="Gene3D" id="6.10.140.210">
    <property type="match status" value="1"/>
</dbReference>
<keyword evidence="2" id="KW-0597">Phosphoprotein</keyword>
<organism evidence="7 8">
    <name type="scientific">Ridgeia piscesae</name>
    <name type="common">Tubeworm</name>
    <dbReference type="NCBI Taxonomy" id="27915"/>
    <lineage>
        <taxon>Eukaryota</taxon>
        <taxon>Metazoa</taxon>
        <taxon>Spiralia</taxon>
        <taxon>Lophotrochozoa</taxon>
        <taxon>Annelida</taxon>
        <taxon>Polychaeta</taxon>
        <taxon>Sedentaria</taxon>
        <taxon>Canalipalpata</taxon>
        <taxon>Sabellida</taxon>
        <taxon>Siboglinidae</taxon>
        <taxon>Ridgeia</taxon>
    </lineage>
</organism>
<feature type="compositionally biased region" description="Polar residues" evidence="5">
    <location>
        <begin position="190"/>
        <end position="200"/>
    </location>
</feature>
<evidence type="ECO:0000313" key="7">
    <source>
        <dbReference type="EMBL" id="KAK2190318.1"/>
    </source>
</evidence>
<name>A0AAD9P8Z4_RIDPI</name>
<dbReference type="SUPFAM" id="SSF111347">
    <property type="entry name" value="Rap/Ran-GAP"/>
    <property type="match status" value="1"/>
</dbReference>
<proteinExistence type="predicted"/>
<accession>A0AAD9P8Z4</accession>
<feature type="compositionally biased region" description="Low complexity" evidence="5">
    <location>
        <begin position="201"/>
        <end position="213"/>
    </location>
</feature>
<reference evidence="7" key="1">
    <citation type="journal article" date="2023" name="Mol. Biol. Evol.">
        <title>Third-Generation Sequencing Reveals the Adaptive Role of the Epigenome in Three Deep-Sea Polychaetes.</title>
        <authorList>
            <person name="Perez M."/>
            <person name="Aroh O."/>
            <person name="Sun Y."/>
            <person name="Lan Y."/>
            <person name="Juniper S.K."/>
            <person name="Young C.R."/>
            <person name="Angers B."/>
            <person name="Qian P.Y."/>
        </authorList>
    </citation>
    <scope>NUCLEOTIDE SEQUENCE</scope>
    <source>
        <strain evidence="7">R07B-5</strain>
    </source>
</reference>
<evidence type="ECO:0000256" key="1">
    <source>
        <dbReference type="ARBA" id="ARBA00022468"/>
    </source>
</evidence>
<evidence type="ECO:0000313" key="8">
    <source>
        <dbReference type="Proteomes" id="UP001209878"/>
    </source>
</evidence>
<protein>
    <recommendedName>
        <fullName evidence="6">Rap-GAP domain-containing protein</fullName>
    </recommendedName>
</protein>
<keyword evidence="8" id="KW-1185">Reference proteome</keyword>
<dbReference type="AlphaFoldDB" id="A0AAD9P8Z4"/>
<dbReference type="EMBL" id="JAODUO010000083">
    <property type="protein sequence ID" value="KAK2190318.1"/>
    <property type="molecule type" value="Genomic_DNA"/>
</dbReference>
<sequence length="828" mass="91775">MEESALTSEEPVDLSRKQAMDGRVYCEAHLPRCDTQESRVTGFDGDDKGHHELFAMLEKVQGSRINDQRCAMPGQLIVGCRKDNSREKNRLREILLASAGPYPTVVLPPGGDYWVDHPANLSTGSPTVPMSPRSRDMSCDVDEYELEYDETAHLYRQHFLGKSETLGEEEHTRIMLRYVISHSAGQSVGQAVGQTVSQTGSQTVRQSDSQSDSQTDRQSDSQTVRQKRSGTLHDLVPSSILGAHPHPSKIAKVLCEDVSAERFHPVLFPKGSELLLNFDEHVITNTFKFGVIYQRFGQVTEEELFANSEHSPALEEFLQLLGSRVKLKDFTRFRGGLDTVHSQTGEESVFTVYRGREVMFHVSTLLPYTEGDQQQLQRKRHIGNDIVAIIFQEANTPFSPDMIASHFLHTFIVIQPILDDQTADTQYKVVVTARSDVPDFGPSMPDGAVFNSGNDFREFLLTKLINAEHACYKAEKFASLECRTRAALLDSLYQDLHERNLQVFGQWPFTEAPKPAAESNNSRLFSTFRRAMGKVRSQSIDLGLSSVTGTTPSQTSATKRISNGLVSPVLPPVGENEMTTTVKPVAPRHRIAVLRRNYSEGCTLEGGTTIADHRKKNSGRLHESQSSSGLIESVTGEVTPTESVNSDVTPSQSVGGLTQSSFKTCSSPTSSTQSSPDSMSQSRGGRLKAVLSRCSSLSSVNSTDDTTVLVETNGTHEDSDTGMESVSSTELPNNRISLSASFTDDQGYHGSVFEQDEATQKQLESLRQEVNRLKCDKLELLKQTVASQREVKRLRERETKLSTDLDSAQHEIHRLKVVVLAVSEEERV</sequence>
<dbReference type="Proteomes" id="UP001209878">
    <property type="component" value="Unassembled WGS sequence"/>
</dbReference>
<gene>
    <name evidence="7" type="ORF">NP493_84g01001</name>
</gene>
<dbReference type="GO" id="GO:0005737">
    <property type="term" value="C:cytoplasm"/>
    <property type="evidence" value="ECO:0007669"/>
    <property type="project" value="TreeGrafter"/>
</dbReference>
<evidence type="ECO:0000259" key="6">
    <source>
        <dbReference type="PROSITE" id="PS50085"/>
    </source>
</evidence>
<dbReference type="InterPro" id="IPR035974">
    <property type="entry name" value="Rap/Ran-GAP_sf"/>
</dbReference>
<keyword evidence="3 4" id="KW-0175">Coiled coil</keyword>
<dbReference type="InterPro" id="IPR000331">
    <property type="entry name" value="Rap/Ran_GAP_dom"/>
</dbReference>
<dbReference type="Pfam" id="PF02145">
    <property type="entry name" value="Rap_GAP"/>
    <property type="match status" value="1"/>
</dbReference>
<dbReference type="Gene3D" id="3.40.50.11210">
    <property type="entry name" value="Rap/Ran-GAP"/>
    <property type="match status" value="1"/>
</dbReference>
<dbReference type="PROSITE" id="PS50085">
    <property type="entry name" value="RAPGAP"/>
    <property type="match status" value="1"/>
</dbReference>
<dbReference type="GO" id="GO:0051056">
    <property type="term" value="P:regulation of small GTPase mediated signal transduction"/>
    <property type="evidence" value="ECO:0007669"/>
    <property type="project" value="InterPro"/>
</dbReference>
<evidence type="ECO:0000256" key="3">
    <source>
        <dbReference type="ARBA" id="ARBA00023054"/>
    </source>
</evidence>
<dbReference type="SMART" id="SM00390">
    <property type="entry name" value="GoLoco"/>
    <property type="match status" value="1"/>
</dbReference>
<feature type="domain" description="Rap-GAP" evidence="6">
    <location>
        <begin position="275"/>
        <end position="492"/>
    </location>
</feature>
<dbReference type="PANTHER" id="PTHR15711:SF32">
    <property type="entry name" value="RAP GTPASE ACTIVATING PROTEIN 1, ISOFORM H"/>
    <property type="match status" value="1"/>
</dbReference>
<dbReference type="InterPro" id="IPR050989">
    <property type="entry name" value="Rap1_Ran_GAP"/>
</dbReference>
<keyword evidence="1" id="KW-0343">GTPase activation</keyword>
<feature type="compositionally biased region" description="Low complexity" evidence="5">
    <location>
        <begin position="660"/>
        <end position="682"/>
    </location>
</feature>
<evidence type="ECO:0000256" key="2">
    <source>
        <dbReference type="ARBA" id="ARBA00022553"/>
    </source>
</evidence>
<evidence type="ECO:0000256" key="5">
    <source>
        <dbReference type="SAM" id="MobiDB-lite"/>
    </source>
</evidence>
<dbReference type="GO" id="GO:0005096">
    <property type="term" value="F:GTPase activator activity"/>
    <property type="evidence" value="ECO:0007669"/>
    <property type="project" value="UniProtKB-KW"/>
</dbReference>